<dbReference type="EMBL" id="PDXA01000064">
    <property type="protein sequence ID" value="RYN35954.1"/>
    <property type="molecule type" value="Genomic_DNA"/>
</dbReference>
<dbReference type="AlphaFoldDB" id="A0A4Q4M230"/>
<name>A0A4Q4M230_9PLEO</name>
<evidence type="ECO:0000313" key="3">
    <source>
        <dbReference type="Proteomes" id="UP000292402"/>
    </source>
</evidence>
<proteinExistence type="predicted"/>
<sequence length="516" mass="56535">MNRANALHHGWSAEATGAGNGDGAYTQVSSSSTSSFTAINQPSTQFPTPQSPIAAPIQQNQARRRATVHGRRRHNPAVAQYLGLGTASEPTHLEIYASLPATPASPPLKPTRNRTKLAALAAHGNTLDDRHTNAEARATVNQRRVSESFRVTKPVRKSAASASKTPRSRTTQPALVDDVRSQQSAADDDEETTLSEHVPTTQAYDVMHHRFASSETVQNASQDTVAIRPVQYSVDAGLFILEDDCDATEAGHVDLNLALQQHEPLKSAEDDFDFDINDGELLALIPEDGGTCSDLAKPASKSHAQSYNTDDDRLCPTPGSCADTPIILEEVTTKTNSQQLSKQFTSPVTPTTRLQAAYGDSGSAEIRKPIVRPPFPESVRDRSPIIGLSSNSLLRTCFRIGEVINQSCQASKSGKRIMIEMYARILASERTGTEQQFTFCDLFHARPPYIKGAYSAAIWKSVPLFEYDCSRLLQQGRICRCIGTMKREGKVWTMTVLNIWEATWEDIEWVEAIVTL</sequence>
<comment type="caution">
    <text evidence="2">The sequence shown here is derived from an EMBL/GenBank/DDBJ whole genome shotgun (WGS) entry which is preliminary data.</text>
</comment>
<feature type="compositionally biased region" description="Low complexity" evidence="1">
    <location>
        <begin position="29"/>
        <end position="52"/>
    </location>
</feature>
<feature type="region of interest" description="Disordered" evidence="1">
    <location>
        <begin position="1"/>
        <end position="72"/>
    </location>
</feature>
<protein>
    <submittedName>
        <fullName evidence="2">Uncharacterized protein</fullName>
    </submittedName>
</protein>
<reference evidence="3" key="1">
    <citation type="journal article" date="2019" name="bioRxiv">
        <title>Genomics, evolutionary history and diagnostics of the Alternaria alternata species group including apple and Asian pear pathotypes.</title>
        <authorList>
            <person name="Armitage A.D."/>
            <person name="Cockerton H.M."/>
            <person name="Sreenivasaprasad S."/>
            <person name="Woodhall J.W."/>
            <person name="Lane C.R."/>
            <person name="Harrison R.J."/>
            <person name="Clarkson J.P."/>
        </authorList>
    </citation>
    <scope>NUCLEOTIDE SEQUENCE [LARGE SCALE GENOMIC DNA]</scope>
    <source>
        <strain evidence="3">FERA 1082</strain>
    </source>
</reference>
<organism evidence="2 3">
    <name type="scientific">Alternaria tenuissima</name>
    <dbReference type="NCBI Taxonomy" id="119927"/>
    <lineage>
        <taxon>Eukaryota</taxon>
        <taxon>Fungi</taxon>
        <taxon>Dikarya</taxon>
        <taxon>Ascomycota</taxon>
        <taxon>Pezizomycotina</taxon>
        <taxon>Dothideomycetes</taxon>
        <taxon>Pleosporomycetidae</taxon>
        <taxon>Pleosporales</taxon>
        <taxon>Pleosporineae</taxon>
        <taxon>Pleosporaceae</taxon>
        <taxon>Alternaria</taxon>
        <taxon>Alternaria sect. Alternaria</taxon>
        <taxon>Alternaria alternata complex</taxon>
    </lineage>
</organism>
<dbReference type="Proteomes" id="UP000292402">
    <property type="component" value="Unassembled WGS sequence"/>
</dbReference>
<feature type="region of interest" description="Disordered" evidence="1">
    <location>
        <begin position="143"/>
        <end position="196"/>
    </location>
</feature>
<evidence type="ECO:0000313" key="2">
    <source>
        <dbReference type="EMBL" id="RYN35954.1"/>
    </source>
</evidence>
<gene>
    <name evidence="2" type="ORF">AA0114_g11670</name>
</gene>
<accession>A0A4Q4M230</accession>
<feature type="compositionally biased region" description="Basic residues" evidence="1">
    <location>
        <begin position="62"/>
        <end position="72"/>
    </location>
</feature>
<evidence type="ECO:0000256" key="1">
    <source>
        <dbReference type="SAM" id="MobiDB-lite"/>
    </source>
</evidence>
<feature type="compositionally biased region" description="Polar residues" evidence="1">
    <location>
        <begin position="160"/>
        <end position="173"/>
    </location>
</feature>